<comment type="similarity">
    <text evidence="6">Belongs to the class-IV pyridoxal-phosphate-dependent aminotransferase family.</text>
</comment>
<keyword evidence="9" id="KW-0028">Amino-acid biosynthesis</keyword>
<dbReference type="EMBL" id="CP022515">
    <property type="protein sequence ID" value="ASO04039.1"/>
    <property type="molecule type" value="Genomic_DNA"/>
</dbReference>
<evidence type="ECO:0000256" key="1">
    <source>
        <dbReference type="ARBA" id="ARBA00001933"/>
    </source>
</evidence>
<comment type="catalytic activity">
    <reaction evidence="13">
        <text>L-valine + 2-oxoglutarate = 3-methyl-2-oxobutanoate + L-glutamate</text>
        <dbReference type="Rhea" id="RHEA:24813"/>
        <dbReference type="ChEBI" id="CHEBI:11851"/>
        <dbReference type="ChEBI" id="CHEBI:16810"/>
        <dbReference type="ChEBI" id="CHEBI:29985"/>
        <dbReference type="ChEBI" id="CHEBI:57762"/>
        <dbReference type="EC" id="2.6.1.42"/>
    </reaction>
</comment>
<dbReference type="NCBIfam" id="NF009897">
    <property type="entry name" value="PRK13357.1"/>
    <property type="match status" value="1"/>
</dbReference>
<dbReference type="PIRSF" id="PIRSF006468">
    <property type="entry name" value="BCAT1"/>
    <property type="match status" value="1"/>
</dbReference>
<comment type="pathway">
    <text evidence="5">Amino-acid biosynthesis; L-leucine biosynthesis; L-leucine from 3-methyl-2-oxobutanoate: step 4/4.</text>
</comment>
<evidence type="ECO:0000256" key="14">
    <source>
        <dbReference type="ARBA" id="ARBA00048798"/>
    </source>
</evidence>
<dbReference type="UniPathway" id="UPA00047">
    <property type="reaction ID" value="UER00058"/>
</dbReference>
<dbReference type="SUPFAM" id="SSF56752">
    <property type="entry name" value="D-aminoacid aminotransferase-like PLP-dependent enzymes"/>
    <property type="match status" value="1"/>
</dbReference>
<dbReference type="UniPathway" id="UPA00049">
    <property type="reaction ID" value="UER00062"/>
</dbReference>
<dbReference type="InterPro" id="IPR043132">
    <property type="entry name" value="BCAT-like_C"/>
</dbReference>
<dbReference type="PANTHER" id="PTHR11825:SF44">
    <property type="entry name" value="BRANCHED-CHAIN-AMINO-ACID AMINOTRANSFERASE"/>
    <property type="match status" value="1"/>
</dbReference>
<dbReference type="GO" id="GO:0052654">
    <property type="term" value="F:L-leucine-2-oxoglutarate transaminase activity"/>
    <property type="evidence" value="ECO:0007669"/>
    <property type="project" value="RHEA"/>
</dbReference>
<keyword evidence="12" id="KW-0100">Branched-chain amino acid biosynthesis</keyword>
<accession>A0A221URM7</accession>
<dbReference type="InterPro" id="IPR005786">
    <property type="entry name" value="B_amino_transII"/>
</dbReference>
<dbReference type="PANTHER" id="PTHR11825">
    <property type="entry name" value="SUBGROUP IIII AMINOTRANSFERASE"/>
    <property type="match status" value="1"/>
</dbReference>
<dbReference type="InterPro" id="IPR043131">
    <property type="entry name" value="BCAT-like_N"/>
</dbReference>
<evidence type="ECO:0000256" key="6">
    <source>
        <dbReference type="ARBA" id="ARBA00009320"/>
    </source>
</evidence>
<dbReference type="UniPathway" id="UPA00048">
    <property type="reaction ID" value="UER00073"/>
</dbReference>
<evidence type="ECO:0000313" key="18">
    <source>
        <dbReference type="Proteomes" id="UP000204551"/>
    </source>
</evidence>
<dbReference type="InterPro" id="IPR033939">
    <property type="entry name" value="BCAT_family"/>
</dbReference>
<dbReference type="Proteomes" id="UP000204551">
    <property type="component" value="Chromosome"/>
</dbReference>
<evidence type="ECO:0000256" key="8">
    <source>
        <dbReference type="ARBA" id="ARBA00022576"/>
    </source>
</evidence>
<protein>
    <recommendedName>
        <fullName evidence="7">branched-chain-amino-acid transaminase</fullName>
        <ecNumber evidence="7">2.6.1.42</ecNumber>
    </recommendedName>
</protein>
<dbReference type="EC" id="2.6.1.42" evidence="7"/>
<dbReference type="GO" id="GO:0009098">
    <property type="term" value="P:L-leucine biosynthetic process"/>
    <property type="evidence" value="ECO:0007669"/>
    <property type="project" value="UniProtKB-UniPathway"/>
</dbReference>
<dbReference type="GO" id="GO:0009097">
    <property type="term" value="P:isoleucine biosynthetic process"/>
    <property type="evidence" value="ECO:0007669"/>
    <property type="project" value="UniProtKB-UniPathway"/>
</dbReference>
<sequence length="352" mass="40683">MNTIKIEKTESKESGWETFNFKSFQFGETPTDHFFLAEFKNGKWVNPRIEPFHSLTISPFALCFHYGQTVFEGMKAFRQDDGKVHIFRPKKHHKRFNRSLERMCMPEIEEELFLNALEKLIQLEQHWIPKEEGVSLYIRPFIIATEPRLGVKIANEYLFCITCTPMGLYYPKPVRVKVETDYVRAAEGGAGYAKCGGNYGAAFFATKKANEQGFDQVIWTDAKTHEFIEESGTMNLMLFMDNKLVTPKLSSSILDGVTRSSILQIAKDLGIQVEERPVSWKELKEQLESGNRVELFGVGTAAVISPISCVQIQEVDYFPYIENDAVMYRLKKELDNIRRGRTTDKYHWNHFI</sequence>
<evidence type="ECO:0000256" key="15">
    <source>
        <dbReference type="ARBA" id="ARBA00049229"/>
    </source>
</evidence>
<dbReference type="NCBIfam" id="TIGR01123">
    <property type="entry name" value="ilvE_II"/>
    <property type="match status" value="1"/>
</dbReference>
<dbReference type="CDD" id="cd01557">
    <property type="entry name" value="BCAT_beta_family"/>
    <property type="match status" value="1"/>
</dbReference>
<dbReference type="GO" id="GO:0009099">
    <property type="term" value="P:L-valine biosynthetic process"/>
    <property type="evidence" value="ECO:0007669"/>
    <property type="project" value="UniProtKB-UniPathway"/>
</dbReference>
<dbReference type="Gene3D" id="3.30.470.10">
    <property type="match status" value="1"/>
</dbReference>
<dbReference type="Pfam" id="PF01063">
    <property type="entry name" value="Aminotran_4"/>
    <property type="match status" value="1"/>
</dbReference>
<evidence type="ECO:0000256" key="11">
    <source>
        <dbReference type="ARBA" id="ARBA00022898"/>
    </source>
</evidence>
<evidence type="ECO:0000256" key="12">
    <source>
        <dbReference type="ARBA" id="ARBA00023304"/>
    </source>
</evidence>
<evidence type="ECO:0000256" key="2">
    <source>
        <dbReference type="ARBA" id="ARBA00003109"/>
    </source>
</evidence>
<keyword evidence="8 17" id="KW-0032">Aminotransferase</keyword>
<organism evidence="17 18">
    <name type="scientific">Arenibacter algicola</name>
    <dbReference type="NCBI Taxonomy" id="616991"/>
    <lineage>
        <taxon>Bacteria</taxon>
        <taxon>Pseudomonadati</taxon>
        <taxon>Bacteroidota</taxon>
        <taxon>Flavobacteriia</taxon>
        <taxon>Flavobacteriales</taxon>
        <taxon>Flavobacteriaceae</taxon>
        <taxon>Arenibacter</taxon>
    </lineage>
</organism>
<evidence type="ECO:0000256" key="5">
    <source>
        <dbReference type="ARBA" id="ARBA00005072"/>
    </source>
</evidence>
<gene>
    <name evidence="17" type="primary">ilvE</name>
    <name evidence="17" type="ORF">AREALGSMS7_00550</name>
</gene>
<dbReference type="AlphaFoldDB" id="A0A221URM7"/>
<dbReference type="InterPro" id="IPR001544">
    <property type="entry name" value="Aminotrans_IV"/>
</dbReference>
<keyword evidence="10 17" id="KW-0808">Transferase</keyword>
<evidence type="ECO:0000256" key="3">
    <source>
        <dbReference type="ARBA" id="ARBA00004824"/>
    </source>
</evidence>
<name>A0A221URM7_9FLAO</name>
<comment type="catalytic activity">
    <reaction evidence="15">
        <text>L-leucine + 2-oxoglutarate = 4-methyl-2-oxopentanoate + L-glutamate</text>
        <dbReference type="Rhea" id="RHEA:18321"/>
        <dbReference type="ChEBI" id="CHEBI:16810"/>
        <dbReference type="ChEBI" id="CHEBI:17865"/>
        <dbReference type="ChEBI" id="CHEBI:29985"/>
        <dbReference type="ChEBI" id="CHEBI:57427"/>
        <dbReference type="EC" id="2.6.1.42"/>
    </reaction>
</comment>
<dbReference type="RefSeq" id="WP_093977153.1">
    <property type="nucleotide sequence ID" value="NZ_CP022515.1"/>
</dbReference>
<evidence type="ECO:0000256" key="4">
    <source>
        <dbReference type="ARBA" id="ARBA00004931"/>
    </source>
</evidence>
<comment type="catalytic activity">
    <reaction evidence="14">
        <text>L-isoleucine + 2-oxoglutarate = (S)-3-methyl-2-oxopentanoate + L-glutamate</text>
        <dbReference type="Rhea" id="RHEA:24801"/>
        <dbReference type="ChEBI" id="CHEBI:16810"/>
        <dbReference type="ChEBI" id="CHEBI:29985"/>
        <dbReference type="ChEBI" id="CHEBI:35146"/>
        <dbReference type="ChEBI" id="CHEBI:58045"/>
        <dbReference type="EC" id="2.6.1.42"/>
    </reaction>
</comment>
<dbReference type="GO" id="GO:0052656">
    <property type="term" value="F:L-isoleucine-2-oxoglutarate transaminase activity"/>
    <property type="evidence" value="ECO:0007669"/>
    <property type="project" value="RHEA"/>
</dbReference>
<evidence type="ECO:0000256" key="10">
    <source>
        <dbReference type="ARBA" id="ARBA00022679"/>
    </source>
</evidence>
<feature type="modified residue" description="N6-(pyridoxal phosphate)lysine" evidence="16">
    <location>
        <position position="194"/>
    </location>
</feature>
<keyword evidence="11" id="KW-0663">Pyridoxal phosphate</keyword>
<proteinExistence type="inferred from homology"/>
<evidence type="ECO:0000256" key="9">
    <source>
        <dbReference type="ARBA" id="ARBA00022605"/>
    </source>
</evidence>
<evidence type="ECO:0000256" key="13">
    <source>
        <dbReference type="ARBA" id="ARBA00048212"/>
    </source>
</evidence>
<dbReference type="InterPro" id="IPR036038">
    <property type="entry name" value="Aminotransferase-like"/>
</dbReference>
<evidence type="ECO:0000256" key="16">
    <source>
        <dbReference type="PIRSR" id="PIRSR006468-1"/>
    </source>
</evidence>
<dbReference type="KEGG" id="aalg:AREALGSMS7_00550"/>
<comment type="cofactor">
    <cofactor evidence="1">
        <name>pyridoxal 5'-phosphate</name>
        <dbReference type="ChEBI" id="CHEBI:597326"/>
    </cofactor>
</comment>
<comment type="function">
    <text evidence="2">Acts on leucine, isoleucine and valine.</text>
</comment>
<evidence type="ECO:0000313" key="17">
    <source>
        <dbReference type="EMBL" id="ASO04039.1"/>
    </source>
</evidence>
<comment type="pathway">
    <text evidence="4">Amino-acid biosynthesis; L-valine biosynthesis; L-valine from pyruvate: step 4/4.</text>
</comment>
<dbReference type="Gene3D" id="3.20.10.10">
    <property type="entry name" value="D-amino Acid Aminotransferase, subunit A, domain 2"/>
    <property type="match status" value="1"/>
</dbReference>
<comment type="pathway">
    <text evidence="3">Amino-acid biosynthesis; L-isoleucine biosynthesis; L-isoleucine from 2-oxobutanoate: step 4/4.</text>
</comment>
<reference evidence="17 18" key="1">
    <citation type="submission" date="2017-07" db="EMBL/GenBank/DDBJ databases">
        <title>Genome Sequence of Arenibacter algicola Strain SMS7 Isolated from a culture of the Diatom Skeletonema marinoi.</title>
        <authorList>
            <person name="Topel M."/>
            <person name="Pinder M.I.M."/>
            <person name="Johansson O.N."/>
            <person name="Kourtchenko O."/>
            <person name="Godhe A."/>
            <person name="Clarke A.K."/>
        </authorList>
    </citation>
    <scope>NUCLEOTIDE SEQUENCE [LARGE SCALE GENOMIC DNA]</scope>
    <source>
        <strain evidence="17 18">SMS7</strain>
    </source>
</reference>
<dbReference type="GO" id="GO:0052655">
    <property type="term" value="F:L-valine-2-oxoglutarate transaminase activity"/>
    <property type="evidence" value="ECO:0007669"/>
    <property type="project" value="RHEA"/>
</dbReference>
<evidence type="ECO:0000256" key="7">
    <source>
        <dbReference type="ARBA" id="ARBA00013053"/>
    </source>
</evidence>